<dbReference type="Pfam" id="PF01008">
    <property type="entry name" value="IF-2B"/>
    <property type="match status" value="1"/>
</dbReference>
<keyword evidence="9" id="KW-0413">Isomerase</keyword>
<dbReference type="AlphaFoldDB" id="A0A818Z676"/>
<dbReference type="InterPro" id="IPR000649">
    <property type="entry name" value="IF-2B-related"/>
</dbReference>
<keyword evidence="15" id="KW-0732">Signal</keyword>
<dbReference type="GO" id="GO:0005829">
    <property type="term" value="C:cytosol"/>
    <property type="evidence" value="ECO:0007669"/>
    <property type="project" value="UniProtKB-SubCell"/>
</dbReference>
<gene>
    <name evidence="17" type="ORF">OVN521_LOCUS1935</name>
    <name evidence="18" type="ORF">UXM345_LOCUS4349</name>
</gene>
<dbReference type="InterPro" id="IPR037171">
    <property type="entry name" value="NagB/RpiA_transferase-like"/>
</dbReference>
<keyword evidence="5" id="KW-0963">Cytoplasm</keyword>
<dbReference type="InterPro" id="IPR020892">
    <property type="entry name" value="Cyclophilin-type_PPIase_CS"/>
</dbReference>
<feature type="compositionally biased region" description="Low complexity" evidence="14">
    <location>
        <begin position="449"/>
        <end position="464"/>
    </location>
</feature>
<feature type="region of interest" description="Disordered" evidence="14">
    <location>
        <begin position="222"/>
        <end position="430"/>
    </location>
</feature>
<evidence type="ECO:0000256" key="2">
    <source>
        <dbReference type="ARBA" id="ARBA00004514"/>
    </source>
</evidence>
<feature type="signal peptide" evidence="15">
    <location>
        <begin position="1"/>
        <end position="21"/>
    </location>
</feature>
<proteinExistence type="inferred from homology"/>
<feature type="compositionally biased region" description="Polar residues" evidence="14">
    <location>
        <begin position="380"/>
        <end position="396"/>
    </location>
</feature>
<evidence type="ECO:0000313" key="19">
    <source>
        <dbReference type="Proteomes" id="UP000663866"/>
    </source>
</evidence>
<dbReference type="PANTHER" id="PTHR10233">
    <property type="entry name" value="TRANSLATION INITIATION FACTOR EIF-2B"/>
    <property type="match status" value="1"/>
</dbReference>
<feature type="compositionally biased region" description="Polar residues" evidence="14">
    <location>
        <begin position="405"/>
        <end position="416"/>
    </location>
</feature>
<evidence type="ECO:0000256" key="14">
    <source>
        <dbReference type="SAM" id="MobiDB-lite"/>
    </source>
</evidence>
<dbReference type="GO" id="GO:0006457">
    <property type="term" value="P:protein folding"/>
    <property type="evidence" value="ECO:0007669"/>
    <property type="project" value="InterPro"/>
</dbReference>
<reference evidence="17" key="1">
    <citation type="submission" date="2021-02" db="EMBL/GenBank/DDBJ databases">
        <authorList>
            <person name="Nowell W R."/>
        </authorList>
    </citation>
    <scope>NUCLEOTIDE SEQUENCE</scope>
</reference>
<evidence type="ECO:0000313" key="18">
    <source>
        <dbReference type="EMBL" id="CAF3793053.1"/>
    </source>
</evidence>
<dbReference type="Proteomes" id="UP000663866">
    <property type="component" value="Unassembled WGS sequence"/>
</dbReference>
<evidence type="ECO:0000256" key="8">
    <source>
        <dbReference type="ARBA" id="ARBA00023110"/>
    </source>
</evidence>
<dbReference type="GO" id="GO:0003743">
    <property type="term" value="F:translation initiation factor activity"/>
    <property type="evidence" value="ECO:0007669"/>
    <property type="project" value="UniProtKB-KW"/>
</dbReference>
<evidence type="ECO:0000256" key="3">
    <source>
        <dbReference type="ARBA" id="ARBA00007251"/>
    </source>
</evidence>
<feature type="region of interest" description="Disordered" evidence="14">
    <location>
        <begin position="449"/>
        <end position="471"/>
    </location>
</feature>
<evidence type="ECO:0000256" key="15">
    <source>
        <dbReference type="SAM" id="SignalP"/>
    </source>
</evidence>
<keyword evidence="7" id="KW-0648">Protein biosynthesis</keyword>
<dbReference type="InterPro" id="IPR029000">
    <property type="entry name" value="Cyclophilin-like_dom_sf"/>
</dbReference>
<feature type="compositionally biased region" description="Low complexity" evidence="14">
    <location>
        <begin position="296"/>
        <end position="311"/>
    </location>
</feature>
<dbReference type="EMBL" id="CAJOBG010000142">
    <property type="protein sequence ID" value="CAF3765551.1"/>
    <property type="molecule type" value="Genomic_DNA"/>
</dbReference>
<accession>A0A818Z676</accession>
<dbReference type="Proteomes" id="UP000663842">
    <property type="component" value="Unassembled WGS sequence"/>
</dbReference>
<dbReference type="InterPro" id="IPR002130">
    <property type="entry name" value="Cyclophilin-type_PPIase_dom"/>
</dbReference>
<comment type="caution">
    <text evidence="17">The sequence shown here is derived from an EMBL/GenBank/DDBJ whole genome shotgun (WGS) entry which is preliminary data.</text>
</comment>
<dbReference type="EC" id="5.2.1.8" evidence="4"/>
<dbReference type="PANTHER" id="PTHR10233:SF14">
    <property type="entry name" value="TRANSLATION INITIATION FACTOR EIF-2B SUBUNIT DELTA"/>
    <property type="match status" value="1"/>
</dbReference>
<comment type="subcellular location">
    <subcellularLocation>
        <location evidence="2">Cytoplasm</location>
        <location evidence="2">Cytosol</location>
    </subcellularLocation>
</comment>
<dbReference type="PRINTS" id="PR00153">
    <property type="entry name" value="CSAPPISMRASE"/>
</dbReference>
<keyword evidence="19" id="KW-1185">Reference proteome</keyword>
<evidence type="ECO:0000256" key="9">
    <source>
        <dbReference type="ARBA" id="ARBA00023235"/>
    </source>
</evidence>
<dbReference type="PROSITE" id="PS50072">
    <property type="entry name" value="CSA_PPIASE_2"/>
    <property type="match status" value="1"/>
</dbReference>
<evidence type="ECO:0000256" key="4">
    <source>
        <dbReference type="ARBA" id="ARBA00013194"/>
    </source>
</evidence>
<dbReference type="GO" id="GO:0003755">
    <property type="term" value="F:peptidyl-prolyl cis-trans isomerase activity"/>
    <property type="evidence" value="ECO:0007669"/>
    <property type="project" value="UniProtKB-KW"/>
</dbReference>
<evidence type="ECO:0000256" key="1">
    <source>
        <dbReference type="ARBA" id="ARBA00000971"/>
    </source>
</evidence>
<protein>
    <recommendedName>
        <fullName evidence="10">Translation initiation factor eIF2B subunit delta</fullName>
        <ecNumber evidence="4">5.2.1.8</ecNumber>
    </recommendedName>
    <alternativeName>
        <fullName evidence="11">eIF2B GDP-GTP exchange factor subunit delta</fullName>
    </alternativeName>
</protein>
<evidence type="ECO:0000256" key="5">
    <source>
        <dbReference type="ARBA" id="ARBA00022490"/>
    </source>
</evidence>
<evidence type="ECO:0000313" key="17">
    <source>
        <dbReference type="EMBL" id="CAF3765551.1"/>
    </source>
</evidence>
<dbReference type="Gene3D" id="2.40.100.10">
    <property type="entry name" value="Cyclophilin-like"/>
    <property type="match status" value="1"/>
</dbReference>
<evidence type="ECO:0000256" key="7">
    <source>
        <dbReference type="ARBA" id="ARBA00022917"/>
    </source>
</evidence>
<feature type="domain" description="PPIase cyclophilin-type" evidence="16">
    <location>
        <begin position="33"/>
        <end position="190"/>
    </location>
</feature>
<evidence type="ECO:0000259" key="16">
    <source>
        <dbReference type="PROSITE" id="PS50072"/>
    </source>
</evidence>
<dbReference type="Gene3D" id="3.40.50.10470">
    <property type="entry name" value="Translation initiation factor eif-2b, domain 2"/>
    <property type="match status" value="1"/>
</dbReference>
<comment type="catalytic activity">
    <reaction evidence="1">
        <text>[protein]-peptidylproline (omega=180) = [protein]-peptidylproline (omega=0)</text>
        <dbReference type="Rhea" id="RHEA:16237"/>
        <dbReference type="Rhea" id="RHEA-COMP:10747"/>
        <dbReference type="Rhea" id="RHEA-COMP:10748"/>
        <dbReference type="ChEBI" id="CHEBI:83833"/>
        <dbReference type="ChEBI" id="CHEBI:83834"/>
        <dbReference type="EC" id="5.2.1.8"/>
    </reaction>
</comment>
<dbReference type="Pfam" id="PF00160">
    <property type="entry name" value="Pro_isomerase"/>
    <property type="match status" value="1"/>
</dbReference>
<evidence type="ECO:0000256" key="12">
    <source>
        <dbReference type="ARBA" id="ARBA00046432"/>
    </source>
</evidence>
<comment type="subunit">
    <text evidence="12">Component of the translation initiation factor 2B (eIF2B) complex which is a heterodecamer of two sets of five different subunits: alpha, beta, gamma, delta and epsilon. Subunits alpha, beta and delta comprise a regulatory subcomplex and subunits epsilon and gamma comprise a catalytic subcomplex. Within the complex, the hexameric regulatory complex resides at the center, with the two heterodimeric catalytic subcomplexes bound on opposite sides.</text>
</comment>
<feature type="compositionally biased region" description="Polar residues" evidence="14">
    <location>
        <begin position="273"/>
        <end position="295"/>
    </location>
</feature>
<keyword evidence="6" id="KW-0396">Initiation factor</keyword>
<dbReference type="FunFam" id="2.40.100.10:FF:000001">
    <property type="entry name" value="Peptidyl-prolyl cis-trans isomerase"/>
    <property type="match status" value="1"/>
</dbReference>
<dbReference type="CDD" id="cd01926">
    <property type="entry name" value="cyclophilin_ABH_like"/>
    <property type="match status" value="1"/>
</dbReference>
<evidence type="ECO:0000256" key="13">
    <source>
        <dbReference type="RuleBase" id="RU003814"/>
    </source>
</evidence>
<evidence type="ECO:0000256" key="6">
    <source>
        <dbReference type="ARBA" id="ARBA00022540"/>
    </source>
</evidence>
<keyword evidence="8" id="KW-0697">Rotamase</keyword>
<feature type="compositionally biased region" description="Basic and acidic residues" evidence="14">
    <location>
        <begin position="362"/>
        <end position="373"/>
    </location>
</feature>
<dbReference type="SUPFAM" id="SSF100950">
    <property type="entry name" value="NagB/RpiA/CoA transferase-like"/>
    <property type="match status" value="1"/>
</dbReference>
<dbReference type="EMBL" id="CAJOBF010000297">
    <property type="protein sequence ID" value="CAF3793053.1"/>
    <property type="molecule type" value="Genomic_DNA"/>
</dbReference>
<dbReference type="SUPFAM" id="SSF50891">
    <property type="entry name" value="Cyclophilin-like"/>
    <property type="match status" value="1"/>
</dbReference>
<dbReference type="PROSITE" id="PS00170">
    <property type="entry name" value="CSA_PPIASE_1"/>
    <property type="match status" value="1"/>
</dbReference>
<dbReference type="InterPro" id="IPR042529">
    <property type="entry name" value="IF_2B-like_C"/>
</dbReference>
<evidence type="ECO:0000256" key="11">
    <source>
        <dbReference type="ARBA" id="ARBA00044356"/>
    </source>
</evidence>
<sequence length="869" mass="95419">MKLLILTALVFIIYAASTTFAADDNLYVTKKVYFDIEIGGKKEGRIVIGLFGDVVPKTAENFAQLAAGTKGFGYKGSKFHRVIKSFMIQGGDFDRGDGTGGKSIYGAKFPDENFKLQHYGAGWLSMANAGKDTNGSQFFITTVKTEWLNGRHVVFGKILEGMSIVHKIENAKTGANDRPVSDVVIADSGIIEVPQKIAVEKMPVDPKTIIFHSLYYISTMDESTKSKRSRAEKKTKEQQQQKQKEIESIDDHENVFHEDSQQEKKISEPNIATIVSVTQTMSSNPNRSGSVASTINNPNPSNSNKNQQSQKTKLAAPEEKSGLEANSTSDITEITERVANITIEQKPKGPPTSIQPKPQLTRAERRATQEAHRAAKQSKQKPSTTTQKLNETSQAAGNVKKTTTDHISTSNLSTHLSAPHRPQSEVGDSTLSVISKSARAATNATTIANNVTTALPSNQSQQKQQQKRSDDGRVTLFAHLTIYTRNLDRLATTSESKLVHPAIVKLGLQYATRQIVGSNLRCVAFLVAIRKMLEDYEGPLGSNNLSTLDPVDLNSKLKININFLTKCRPNAVTMGTAIRYLKTHIERIPRNITNEKAKALLSDVIKSFLREKIELAGIAIAETYAITKITNGDVILIFGYSSLIMRILETAINRGINFRVIIVDSRPQQYGLKSAHRLLSLNVRCTYVLINAVPFIISEVTKVLLGAHGLLGNGYVMSQVGTAQISLIAKTHNVPVLVCCETYKFCERVQTDSFVFNELGDPNDLTVNHSLLYEAMRSSSSTAETSNSSKSNLNILNMTYDVTPPTFISAVITELGILPCTSVAVVIRMQNKQLDDICGQEQQSIVKTTTAVTTTSNINMFATHLETVQ</sequence>
<evidence type="ECO:0000256" key="10">
    <source>
        <dbReference type="ARBA" id="ARBA00044147"/>
    </source>
</evidence>
<comment type="similarity">
    <text evidence="3 13">Belongs to the eIF-2B alpha/beta/delta subunits family.</text>
</comment>
<feature type="compositionally biased region" description="Basic and acidic residues" evidence="14">
    <location>
        <begin position="232"/>
        <end position="267"/>
    </location>
</feature>
<feature type="chain" id="PRO_5035617310" description="Translation initiation factor eIF2B subunit delta" evidence="15">
    <location>
        <begin position="22"/>
        <end position="869"/>
    </location>
</feature>
<organism evidence="17 19">
    <name type="scientific">Rotaria magnacalcarata</name>
    <dbReference type="NCBI Taxonomy" id="392030"/>
    <lineage>
        <taxon>Eukaryota</taxon>
        <taxon>Metazoa</taxon>
        <taxon>Spiralia</taxon>
        <taxon>Gnathifera</taxon>
        <taxon>Rotifera</taxon>
        <taxon>Eurotatoria</taxon>
        <taxon>Bdelloidea</taxon>
        <taxon>Philodinida</taxon>
        <taxon>Philodinidae</taxon>
        <taxon>Rotaria</taxon>
    </lineage>
</organism>
<name>A0A818Z676_9BILA</name>